<reference evidence="1" key="2">
    <citation type="submission" date="2016-06" db="EMBL/GenBank/DDBJ databases">
        <title>The genome of a short-lived fish provides insights into sex chromosome evolution and the genetic control of aging.</title>
        <authorList>
            <person name="Reichwald K."/>
            <person name="Felder M."/>
            <person name="Petzold A."/>
            <person name="Koch P."/>
            <person name="Groth M."/>
            <person name="Platzer M."/>
        </authorList>
    </citation>
    <scope>NUCLEOTIDE SEQUENCE</scope>
    <source>
        <tissue evidence="1">Brain</tissue>
    </source>
</reference>
<dbReference type="AlphaFoldDB" id="A0A1A8P4B7"/>
<reference evidence="1" key="1">
    <citation type="submission" date="2016-05" db="EMBL/GenBank/DDBJ databases">
        <authorList>
            <person name="Lavstsen T."/>
            <person name="Jespersen J.S."/>
        </authorList>
    </citation>
    <scope>NUCLEOTIDE SEQUENCE</scope>
    <source>
        <tissue evidence="1">Brain</tissue>
    </source>
</reference>
<evidence type="ECO:0000313" key="1">
    <source>
        <dbReference type="EMBL" id="SBR76118.1"/>
    </source>
</evidence>
<name>A0A1A8P4B7_9TELE</name>
<accession>A0A1A8P4B7</accession>
<feature type="non-terminal residue" evidence="1">
    <location>
        <position position="1"/>
    </location>
</feature>
<protein>
    <submittedName>
        <fullName evidence="1">Dynein heavy chain domain 1</fullName>
    </submittedName>
</protein>
<sequence length="90" mass="10140">FGKVSAALETLRQSISQEQIGIFDTYFFKALSSKTVSYMATSCVFALGDPFRNAVSSRLSRLFSIFVLPSLSKDVLLSIHSPWMKIWLKE</sequence>
<organism evidence="1">
    <name type="scientific">Nothobranchius rachovii</name>
    <name type="common">bluefin notho</name>
    <dbReference type="NCBI Taxonomy" id="451742"/>
    <lineage>
        <taxon>Eukaryota</taxon>
        <taxon>Metazoa</taxon>
        <taxon>Chordata</taxon>
        <taxon>Craniata</taxon>
        <taxon>Vertebrata</taxon>
        <taxon>Euteleostomi</taxon>
        <taxon>Actinopterygii</taxon>
        <taxon>Neopterygii</taxon>
        <taxon>Teleostei</taxon>
        <taxon>Neoteleostei</taxon>
        <taxon>Acanthomorphata</taxon>
        <taxon>Ovalentaria</taxon>
        <taxon>Atherinomorphae</taxon>
        <taxon>Cyprinodontiformes</taxon>
        <taxon>Nothobranchiidae</taxon>
        <taxon>Nothobranchius</taxon>
    </lineage>
</organism>
<feature type="non-terminal residue" evidence="1">
    <location>
        <position position="90"/>
    </location>
</feature>
<proteinExistence type="predicted"/>
<dbReference type="EMBL" id="HAEH01005283">
    <property type="protein sequence ID" value="SBR76118.1"/>
    <property type="molecule type" value="Transcribed_RNA"/>
</dbReference>
<gene>
    <name evidence="1" type="primary">DNHD1</name>
</gene>